<feature type="compositionally biased region" description="Gly residues" evidence="8">
    <location>
        <begin position="93"/>
        <end position="103"/>
    </location>
</feature>
<feature type="compositionally biased region" description="Basic and acidic residues" evidence="8">
    <location>
        <begin position="1163"/>
        <end position="1173"/>
    </location>
</feature>
<dbReference type="PROSITE" id="PS50004">
    <property type="entry name" value="C2"/>
    <property type="match status" value="3"/>
</dbReference>
<evidence type="ECO:0000256" key="6">
    <source>
        <dbReference type="ARBA" id="ARBA00022989"/>
    </source>
</evidence>
<reference evidence="11" key="1">
    <citation type="submission" date="2019-11" db="UniProtKB">
        <authorList>
            <consortium name="WormBaseParasite"/>
        </authorList>
    </citation>
    <scope>IDENTIFICATION</scope>
</reference>
<evidence type="ECO:0000256" key="8">
    <source>
        <dbReference type="SAM" id="MobiDB-lite"/>
    </source>
</evidence>
<dbReference type="Pfam" id="PF00168">
    <property type="entry name" value="C2"/>
    <property type="match status" value="3"/>
</dbReference>
<feature type="region of interest" description="Disordered" evidence="8">
    <location>
        <begin position="770"/>
        <end position="798"/>
    </location>
</feature>
<dbReference type="GO" id="GO:0016020">
    <property type="term" value="C:membrane"/>
    <property type="evidence" value="ECO:0007669"/>
    <property type="project" value="UniProtKB-SubCell"/>
</dbReference>
<keyword evidence="2 9" id="KW-0812">Transmembrane</keyword>
<evidence type="ECO:0000313" key="11">
    <source>
        <dbReference type="WBParaSite" id="MCU_002001-RB"/>
    </source>
</evidence>
<evidence type="ECO:0000256" key="7">
    <source>
        <dbReference type="ARBA" id="ARBA00023136"/>
    </source>
</evidence>
<keyword evidence="3" id="KW-0479">Metal-binding</keyword>
<evidence type="ECO:0000256" key="3">
    <source>
        <dbReference type="ARBA" id="ARBA00022723"/>
    </source>
</evidence>
<feature type="domain" description="C2" evidence="10">
    <location>
        <begin position="808"/>
        <end position="922"/>
    </location>
</feature>
<evidence type="ECO:0000256" key="5">
    <source>
        <dbReference type="ARBA" id="ARBA00022837"/>
    </source>
</evidence>
<accession>A0A5K3EPB3</accession>
<feature type="compositionally biased region" description="Basic residues" evidence="8">
    <location>
        <begin position="63"/>
        <end position="74"/>
    </location>
</feature>
<protein>
    <submittedName>
        <fullName evidence="11">C2 domain-containing protein</fullName>
    </submittedName>
</protein>
<feature type="region of interest" description="Disordered" evidence="8">
    <location>
        <begin position="129"/>
        <end position="201"/>
    </location>
</feature>
<keyword evidence="7 9" id="KW-0472">Membrane</keyword>
<evidence type="ECO:0000256" key="2">
    <source>
        <dbReference type="ARBA" id="ARBA00022692"/>
    </source>
</evidence>
<feature type="transmembrane region" description="Helical" evidence="9">
    <location>
        <begin position="1023"/>
        <end position="1041"/>
    </location>
</feature>
<dbReference type="GO" id="GO:0005509">
    <property type="term" value="F:calcium ion binding"/>
    <property type="evidence" value="ECO:0007669"/>
    <property type="project" value="TreeGrafter"/>
</dbReference>
<keyword evidence="4" id="KW-0677">Repeat</keyword>
<feature type="domain" description="C2" evidence="10">
    <location>
        <begin position="249"/>
        <end position="368"/>
    </location>
</feature>
<dbReference type="InterPro" id="IPR013583">
    <property type="entry name" value="MCTP_C"/>
</dbReference>
<organism evidence="11">
    <name type="scientific">Mesocestoides corti</name>
    <name type="common">Flatworm</name>
    <dbReference type="NCBI Taxonomy" id="53468"/>
    <lineage>
        <taxon>Eukaryota</taxon>
        <taxon>Metazoa</taxon>
        <taxon>Spiralia</taxon>
        <taxon>Lophotrochozoa</taxon>
        <taxon>Platyhelminthes</taxon>
        <taxon>Cestoda</taxon>
        <taxon>Eucestoda</taxon>
        <taxon>Cyclophyllidea</taxon>
        <taxon>Mesocestoididae</taxon>
        <taxon>Mesocestoides</taxon>
    </lineage>
</organism>
<dbReference type="SMART" id="SM00239">
    <property type="entry name" value="C2"/>
    <property type="match status" value="3"/>
</dbReference>
<feature type="domain" description="C2" evidence="10">
    <location>
        <begin position="624"/>
        <end position="744"/>
    </location>
</feature>
<name>A0A5K3EPB3_MESCO</name>
<evidence type="ECO:0000259" key="10">
    <source>
        <dbReference type="PROSITE" id="PS50004"/>
    </source>
</evidence>
<keyword evidence="6 9" id="KW-1133">Transmembrane helix</keyword>
<dbReference type="Pfam" id="PF08372">
    <property type="entry name" value="PRT_C"/>
    <property type="match status" value="1"/>
</dbReference>
<evidence type="ECO:0000256" key="1">
    <source>
        <dbReference type="ARBA" id="ARBA00004141"/>
    </source>
</evidence>
<feature type="region of interest" description="Disordered" evidence="8">
    <location>
        <begin position="1"/>
        <end position="50"/>
    </location>
</feature>
<evidence type="ECO:0000256" key="9">
    <source>
        <dbReference type="SAM" id="Phobius"/>
    </source>
</evidence>
<feature type="region of interest" description="Disordered" evidence="8">
    <location>
        <begin position="1151"/>
        <end position="1173"/>
    </location>
</feature>
<feature type="transmembrane region" description="Helical" evidence="9">
    <location>
        <begin position="1217"/>
        <end position="1243"/>
    </location>
</feature>
<evidence type="ECO:0000256" key="4">
    <source>
        <dbReference type="ARBA" id="ARBA00022737"/>
    </source>
</evidence>
<feature type="compositionally biased region" description="Polar residues" evidence="8">
    <location>
        <begin position="10"/>
        <end position="22"/>
    </location>
</feature>
<dbReference type="Gene3D" id="2.60.40.150">
    <property type="entry name" value="C2 domain"/>
    <property type="match status" value="3"/>
</dbReference>
<dbReference type="PANTHER" id="PTHR45911:SF4">
    <property type="entry name" value="MULTIPLE C2 AND TRANSMEMBRANE DOMAIN-CONTAINING PROTEIN"/>
    <property type="match status" value="1"/>
</dbReference>
<dbReference type="PANTHER" id="PTHR45911">
    <property type="entry name" value="C2 DOMAIN-CONTAINING PROTEIN"/>
    <property type="match status" value="1"/>
</dbReference>
<dbReference type="InterPro" id="IPR000008">
    <property type="entry name" value="C2_dom"/>
</dbReference>
<keyword evidence="5" id="KW-0106">Calcium</keyword>
<comment type="subcellular location">
    <subcellularLocation>
        <location evidence="1">Membrane</location>
        <topology evidence="1">Multi-pass membrane protein</topology>
    </subcellularLocation>
</comment>
<sequence length="1296" mass="146794">MSDIDEIEYSGSSKQESGSYHFSTEPPGTPPTITNDAAERRHRRSVSEQLFSVPTFSNFSSRAFHRGRHRKRTAVGKSEEEGDREEDVASFGEGTGGGSLGGFQTGWEYGGRSGLATYYSDFSPFDRNLDATNQQQSSAGRQGGGAHFKQALKRTVKKALTTSKQEDEGNAESSLNESSMLARDSRRRYKKASEDRKRHTRLTAYGAEHHDVKSKSDDEIPCDVPTILESDTDEQLPDHQRKQNRIRVSLADLFLKMKRSISMHSLDEEYRQIFWNCTLFLRSAKLKERINCCVHIFYMDKFIAKSGFSGETSNPKWNETFTFNLSQIDEMLQLQVIEKHTLRSDKLIGRAYVALNRGESVYTHEAPIRYFSVRKGDTRVLGTLSLDTSVESSLITSLDGSSLFGSLDEQERLSEEISAKTTTSTSKKSSLRRNLVRRFASHVHRHRFHRSKQRNQIQSSKETLCEHYIGHEGTFYFSPYEITRRFLETESAAPPPSVTWRPFFDWPGNRSLYLPMVPIQRRYPVRFWELRIPKLAWPIEFLLPMTRLAFPTANLVDSLDVKDTVKLTKIVESGLVNIFLVGARGLRSIPQVDMISGCGLDEKGGGGGNAMGNSFNGGDAATESLGAGGAALMGTSPETRAASLVALHWAAKSLTVSPSPQVVLSYGPEKRASSVVKNNSNPDFLEEFEFKLTNGAPRFIKIIVYDRETQTGTGGIPRNSILGETVIDLADMPIELTQKMEVQLLKNSNEARLLMFVTITGLNTAIRSPVQTPPSMISSPRSVISGNGSPTERDEKPSYPSLPMNYLQLVAEHFSLKNSLRNPHDVGWLRVKICSAMGLGGKTINGRIECFCVIDLFNTRLKTQSVIKQKNSTWNRCFVIPLMDIHGIMKITVIETEKSKMEVIGGLAIHPLRVDNGGSKWYALKTPDLRSPTKGSILLEINVYFNQFKSALKTFTPKETPYRSLAIKQKDRHMHNLRLLQQRFEHVKPLLELIRWCGRVLDDWWLWKNPLHSILGLIGYQLLIYYFKPFFIPLYMVLVLLKNRIYNRGGVDSIIYGLKYNKTAAKLASPQEHEIYKRQYEMIEQYMVQGAYSRSQSWSPRENGNEGDDLDLFEQSSLTLDDDAVKKFSSAAKNKDDSDAPNLYNLTLPELSSDQSSEEDEREAIPNKSEGKKSMRTRYTGIKETVARIMEIVEETASFYERVEGLFNWRIPWVSSLAVIVLLLITLLLFFLPLKFLFMLWGLNKFTKAILRPNSVRHNEFMDFLSRVPNLIDSVELAEYRPDAFTIAPKGKTHRS</sequence>
<dbReference type="SUPFAM" id="SSF49562">
    <property type="entry name" value="C2 domain (Calcium/lipid-binding domain, CaLB)"/>
    <property type="match status" value="3"/>
</dbReference>
<dbReference type="InterPro" id="IPR035892">
    <property type="entry name" value="C2_domain_sf"/>
</dbReference>
<proteinExistence type="predicted"/>
<dbReference type="WBParaSite" id="MCU_002001-RB">
    <property type="protein sequence ID" value="MCU_002001-RB"/>
    <property type="gene ID" value="MCU_002001"/>
</dbReference>
<feature type="compositionally biased region" description="Polar residues" evidence="8">
    <location>
        <begin position="770"/>
        <end position="790"/>
    </location>
</feature>
<feature type="region of interest" description="Disordered" evidence="8">
    <location>
        <begin position="62"/>
        <end position="103"/>
    </location>
</feature>